<accession>A0ABU8BTQ2</accession>
<dbReference type="Proteomes" id="UP001431963">
    <property type="component" value="Unassembled WGS sequence"/>
</dbReference>
<name>A0ABU8BTQ2_9RHOB</name>
<dbReference type="InterPro" id="IPR018490">
    <property type="entry name" value="cNMP-bd_dom_sf"/>
</dbReference>
<gene>
    <name evidence="2" type="ORF">V6590_07955</name>
</gene>
<dbReference type="InterPro" id="IPR000595">
    <property type="entry name" value="cNMP-bd_dom"/>
</dbReference>
<evidence type="ECO:0000313" key="3">
    <source>
        <dbReference type="Proteomes" id="UP001431963"/>
    </source>
</evidence>
<dbReference type="PROSITE" id="PS00889">
    <property type="entry name" value="CNMP_BINDING_2"/>
    <property type="match status" value="1"/>
</dbReference>
<protein>
    <submittedName>
        <fullName evidence="2">Cyclic nucleotide-binding domain-containing protein</fullName>
    </submittedName>
</protein>
<dbReference type="PANTHER" id="PTHR24567">
    <property type="entry name" value="CRP FAMILY TRANSCRIPTIONAL REGULATORY PROTEIN"/>
    <property type="match status" value="1"/>
</dbReference>
<dbReference type="RefSeq" id="WP_335421647.1">
    <property type="nucleotide sequence ID" value="NZ_JBALHR010000003.1"/>
</dbReference>
<dbReference type="PRINTS" id="PR00103">
    <property type="entry name" value="CAMPKINASE"/>
</dbReference>
<evidence type="ECO:0000313" key="2">
    <source>
        <dbReference type="EMBL" id="MEH7828080.1"/>
    </source>
</evidence>
<comment type="caution">
    <text evidence="2">The sequence shown here is derived from an EMBL/GenBank/DDBJ whole genome shotgun (WGS) entry which is preliminary data.</text>
</comment>
<dbReference type="InterPro" id="IPR018488">
    <property type="entry name" value="cNMP-bd_CS"/>
</dbReference>
<reference evidence="2" key="1">
    <citation type="submission" date="2024-02" db="EMBL/GenBank/DDBJ databases">
        <title>Genome sequences of strain Gemmobacter sp. JM10B15.</title>
        <authorList>
            <person name="Zhang M."/>
        </authorList>
    </citation>
    <scope>NUCLEOTIDE SEQUENCE</scope>
    <source>
        <strain evidence="2">JM10B15</strain>
    </source>
</reference>
<keyword evidence="3" id="KW-1185">Reference proteome</keyword>
<dbReference type="PROSITE" id="PS50042">
    <property type="entry name" value="CNMP_BINDING_3"/>
    <property type="match status" value="1"/>
</dbReference>
<sequence>MSDEAPQMLLNDEVRCLRQVPMFAGVAASRLKLLAFASERVAYRKGETLFRQGEPGDAAYLVLEGTADVLIETESGQVKVSEVVRNGIVGEIAILCDVARTATVRAGSDLEALRIDKDDFLRLLHDFPDVTREVVQVLASRLSHTTAELASAHRAARAS</sequence>
<dbReference type="SMART" id="SM00100">
    <property type="entry name" value="cNMP"/>
    <property type="match status" value="1"/>
</dbReference>
<proteinExistence type="predicted"/>
<dbReference type="Pfam" id="PF00027">
    <property type="entry name" value="cNMP_binding"/>
    <property type="match status" value="1"/>
</dbReference>
<organism evidence="2 3">
    <name type="scientific">Gemmobacter denitrificans</name>
    <dbReference type="NCBI Taxonomy" id="3123040"/>
    <lineage>
        <taxon>Bacteria</taxon>
        <taxon>Pseudomonadati</taxon>
        <taxon>Pseudomonadota</taxon>
        <taxon>Alphaproteobacteria</taxon>
        <taxon>Rhodobacterales</taxon>
        <taxon>Paracoccaceae</taxon>
        <taxon>Gemmobacter</taxon>
    </lineage>
</organism>
<evidence type="ECO:0000259" key="1">
    <source>
        <dbReference type="PROSITE" id="PS50042"/>
    </source>
</evidence>
<dbReference type="PANTHER" id="PTHR24567:SF74">
    <property type="entry name" value="HTH-TYPE TRANSCRIPTIONAL REGULATOR ARCR"/>
    <property type="match status" value="1"/>
</dbReference>
<dbReference type="InterPro" id="IPR050397">
    <property type="entry name" value="Env_Response_Regulators"/>
</dbReference>
<dbReference type="EMBL" id="JBALHR010000003">
    <property type="protein sequence ID" value="MEH7828080.1"/>
    <property type="molecule type" value="Genomic_DNA"/>
</dbReference>
<feature type="domain" description="Cyclic nucleotide-binding" evidence="1">
    <location>
        <begin position="22"/>
        <end position="141"/>
    </location>
</feature>
<dbReference type="CDD" id="cd00038">
    <property type="entry name" value="CAP_ED"/>
    <property type="match status" value="1"/>
</dbReference>
<dbReference type="InterPro" id="IPR014710">
    <property type="entry name" value="RmlC-like_jellyroll"/>
</dbReference>
<dbReference type="SUPFAM" id="SSF51206">
    <property type="entry name" value="cAMP-binding domain-like"/>
    <property type="match status" value="1"/>
</dbReference>
<dbReference type="Gene3D" id="2.60.120.10">
    <property type="entry name" value="Jelly Rolls"/>
    <property type="match status" value="1"/>
</dbReference>